<comment type="caution">
    <text evidence="13">The sequence shown here is derived from an EMBL/GenBank/DDBJ whole genome shotgun (WGS) entry which is preliminary data.</text>
</comment>
<evidence type="ECO:0000313" key="14">
    <source>
        <dbReference type="Proteomes" id="UP000178587"/>
    </source>
</evidence>
<dbReference type="InterPro" id="IPR055344">
    <property type="entry name" value="SecD_SecF_C_bact"/>
</dbReference>
<comment type="subcellular location">
    <subcellularLocation>
        <location evidence="1 9">Cell membrane</location>
        <topology evidence="1 9">Multi-pass membrane protein</topology>
    </subcellularLocation>
</comment>
<dbReference type="PANTHER" id="PTHR30081:SF1">
    <property type="entry name" value="PROTEIN TRANSLOCASE SUBUNIT SECD"/>
    <property type="match status" value="1"/>
</dbReference>
<dbReference type="InterPro" id="IPR048634">
    <property type="entry name" value="SecD_SecF_C"/>
</dbReference>
<dbReference type="Gene3D" id="1.20.1640.10">
    <property type="entry name" value="Multidrug efflux transporter AcrB transmembrane domain"/>
    <property type="match status" value="1"/>
</dbReference>
<keyword evidence="7 9" id="KW-0811">Translocation</keyword>
<comment type="caution">
    <text evidence="9">Lacks conserved residue(s) required for the propagation of feature annotation.</text>
</comment>
<dbReference type="PANTHER" id="PTHR30081">
    <property type="entry name" value="PROTEIN-EXPORT MEMBRANE PROTEIN SEC"/>
    <property type="match status" value="1"/>
</dbReference>
<evidence type="ECO:0000256" key="7">
    <source>
        <dbReference type="ARBA" id="ARBA00023010"/>
    </source>
</evidence>
<feature type="transmembrane region" description="Helical" evidence="9">
    <location>
        <begin position="382"/>
        <end position="399"/>
    </location>
</feature>
<feature type="transmembrane region" description="Helical" evidence="9">
    <location>
        <begin position="302"/>
        <end position="322"/>
    </location>
</feature>
<evidence type="ECO:0000256" key="5">
    <source>
        <dbReference type="ARBA" id="ARBA00022927"/>
    </source>
</evidence>
<comment type="similarity">
    <text evidence="9">Belongs to the SecD/SecF family. SecD subfamily.</text>
</comment>
<dbReference type="NCBIfam" id="TIGR01129">
    <property type="entry name" value="secD"/>
    <property type="match status" value="1"/>
</dbReference>
<dbReference type="Pfam" id="PF21760">
    <property type="entry name" value="SecD_1st"/>
    <property type="match status" value="1"/>
</dbReference>
<feature type="transmembrane region" description="Helical" evidence="9">
    <location>
        <begin position="328"/>
        <end position="349"/>
    </location>
</feature>
<dbReference type="SUPFAM" id="SSF82866">
    <property type="entry name" value="Multidrug efflux transporter AcrB transmembrane domain"/>
    <property type="match status" value="1"/>
</dbReference>
<feature type="domain" description="Protein translocase subunit SecDF P1" evidence="11">
    <location>
        <begin position="73"/>
        <end position="137"/>
    </location>
</feature>
<evidence type="ECO:0000256" key="8">
    <source>
        <dbReference type="ARBA" id="ARBA00023136"/>
    </source>
</evidence>
<evidence type="ECO:0000259" key="12">
    <source>
        <dbReference type="Pfam" id="PF22599"/>
    </source>
</evidence>
<dbReference type="GO" id="GO:0006605">
    <property type="term" value="P:protein targeting"/>
    <property type="evidence" value="ECO:0007669"/>
    <property type="project" value="UniProtKB-UniRule"/>
</dbReference>
<dbReference type="NCBIfam" id="TIGR00916">
    <property type="entry name" value="2A0604s01"/>
    <property type="match status" value="1"/>
</dbReference>
<keyword evidence="8 9" id="KW-0472">Membrane</keyword>
<sequence length="448" mass="48184">MLRGILPIMIWMRLVAVAILFAGIGLGWWVYSAEIGGTVSFRLGLDLSGGTQLVYRANLSAIPESDVADSMAALRDTIERRVNLFGVAEPIVQTEKSGVFAESHEERLIVELPGVTDTEEAIRLLGETPVLEFRMLKEGADASLELTLENIPTLFESAILTGRHLKGAQLQFSQGVGALSEPVVVINFDSAGKQIFADVTRENVGRVFGIFLDGVPISTPVIREAIPDGSAVISGSFTPESAKELARDLNFGALPVPIELIGTETVSGTLGGEAVARGIEAGLWGIGFVALFMIFWYRVPGLLAVFALMLYVVAVLALFKLIPVTLTAAGIAAFVLSVGMAVDANVLIFERMKEERRAGKNGTEAIRNGFSRAWLSIRDSNISSIITAVILFWFGTSLVKGFALVFGLGVIMSMLTAITVSRTFLIALGTDSKSRFSRWLFNSGFSKS</sequence>
<evidence type="ECO:0000313" key="13">
    <source>
        <dbReference type="EMBL" id="OGG73392.1"/>
    </source>
</evidence>
<feature type="domain" description="Protein export membrane protein SecD/SecF C-terminal" evidence="10">
    <location>
        <begin position="259"/>
        <end position="429"/>
    </location>
</feature>
<dbReference type="Gene3D" id="3.30.70.3400">
    <property type="match status" value="1"/>
</dbReference>
<dbReference type="GO" id="GO:0015450">
    <property type="term" value="F:protein-transporting ATPase activity"/>
    <property type="evidence" value="ECO:0007669"/>
    <property type="project" value="InterPro"/>
</dbReference>
<dbReference type="AlphaFoldDB" id="A0A1F6EJA5"/>
<accession>A0A1F6EJA5</accession>
<feature type="domain" description="SecDF P1 head subdomain" evidence="12">
    <location>
        <begin position="152"/>
        <end position="256"/>
    </location>
</feature>
<name>A0A1F6EJA5_9BACT</name>
<dbReference type="GO" id="GO:0005886">
    <property type="term" value="C:plasma membrane"/>
    <property type="evidence" value="ECO:0007669"/>
    <property type="project" value="UniProtKB-SubCell"/>
</dbReference>
<dbReference type="InterPro" id="IPR022813">
    <property type="entry name" value="SecD/SecF_arch_bac"/>
</dbReference>
<evidence type="ECO:0000256" key="2">
    <source>
        <dbReference type="ARBA" id="ARBA00022448"/>
    </source>
</evidence>
<dbReference type="GO" id="GO:0065002">
    <property type="term" value="P:intracellular protein transmembrane transport"/>
    <property type="evidence" value="ECO:0007669"/>
    <property type="project" value="UniProtKB-UniRule"/>
</dbReference>
<dbReference type="GO" id="GO:0043952">
    <property type="term" value="P:protein transport by the Sec complex"/>
    <property type="evidence" value="ECO:0007669"/>
    <property type="project" value="UniProtKB-UniRule"/>
</dbReference>
<dbReference type="InterPro" id="IPR054384">
    <property type="entry name" value="SecDF_P1_head"/>
</dbReference>
<feature type="transmembrane region" description="Helical" evidence="9">
    <location>
        <begin position="405"/>
        <end position="428"/>
    </location>
</feature>
<comment type="subunit">
    <text evidence="9">Forms a complex with SecF. Part of the essential Sec protein translocation apparatus which comprises SecA, SecYEG and auxiliary proteins SecDF. Other proteins may also be involved.</text>
</comment>
<evidence type="ECO:0000256" key="6">
    <source>
        <dbReference type="ARBA" id="ARBA00022989"/>
    </source>
</evidence>
<dbReference type="Pfam" id="PF22599">
    <property type="entry name" value="SecDF_P1_head"/>
    <property type="match status" value="1"/>
</dbReference>
<dbReference type="InterPro" id="IPR048631">
    <property type="entry name" value="SecD_1st"/>
</dbReference>
<evidence type="ECO:0000259" key="11">
    <source>
        <dbReference type="Pfam" id="PF21760"/>
    </source>
</evidence>
<evidence type="ECO:0000256" key="9">
    <source>
        <dbReference type="HAMAP-Rule" id="MF_01463"/>
    </source>
</evidence>
<dbReference type="Gene3D" id="3.30.1360.200">
    <property type="match status" value="1"/>
</dbReference>
<dbReference type="HAMAP" id="MF_01463_B">
    <property type="entry name" value="SecD_B"/>
    <property type="match status" value="1"/>
</dbReference>
<proteinExistence type="inferred from homology"/>
<dbReference type="Pfam" id="PF02355">
    <property type="entry name" value="SecD_SecF_C"/>
    <property type="match status" value="1"/>
</dbReference>
<reference evidence="13 14" key="1">
    <citation type="journal article" date="2016" name="Nat. Commun.">
        <title>Thousands of microbial genomes shed light on interconnected biogeochemical processes in an aquifer system.</title>
        <authorList>
            <person name="Anantharaman K."/>
            <person name="Brown C.T."/>
            <person name="Hug L.A."/>
            <person name="Sharon I."/>
            <person name="Castelle C.J."/>
            <person name="Probst A.J."/>
            <person name="Thomas B.C."/>
            <person name="Singh A."/>
            <person name="Wilkins M.J."/>
            <person name="Karaoz U."/>
            <person name="Brodie E.L."/>
            <person name="Williams K.H."/>
            <person name="Hubbard S.S."/>
            <person name="Banfield J.F."/>
        </authorList>
    </citation>
    <scope>NUCLEOTIDE SEQUENCE [LARGE SCALE GENOMIC DNA]</scope>
</reference>
<keyword evidence="4 9" id="KW-0812">Transmembrane</keyword>
<comment type="function">
    <text evidence="9">Part of the Sec protein translocase complex. Interacts with the SecYEG preprotein conducting channel. SecDF uses the proton motive force (PMF) to complete protein translocation after the ATP-dependent function of SecA.</text>
</comment>
<keyword evidence="2 9" id="KW-0813">Transport</keyword>
<dbReference type="STRING" id="1798507.A3A34_03135"/>
<keyword evidence="5 9" id="KW-0653">Protein transport</keyword>
<gene>
    <name evidence="9" type="primary">secD</name>
    <name evidence="13" type="ORF">A3A34_03135</name>
</gene>
<evidence type="ECO:0000256" key="1">
    <source>
        <dbReference type="ARBA" id="ARBA00004651"/>
    </source>
</evidence>
<organism evidence="13 14">
    <name type="scientific">Candidatus Kaiserbacteria bacterium RIFCSPLOWO2_01_FULL_50_24</name>
    <dbReference type="NCBI Taxonomy" id="1798507"/>
    <lineage>
        <taxon>Bacteria</taxon>
        <taxon>Candidatus Kaiseribacteriota</taxon>
    </lineage>
</organism>
<dbReference type="EMBL" id="MFLU01000020">
    <property type="protein sequence ID" value="OGG73392.1"/>
    <property type="molecule type" value="Genomic_DNA"/>
</dbReference>
<dbReference type="Proteomes" id="UP000178587">
    <property type="component" value="Unassembled WGS sequence"/>
</dbReference>
<evidence type="ECO:0000259" key="10">
    <source>
        <dbReference type="Pfam" id="PF02355"/>
    </source>
</evidence>
<evidence type="ECO:0000256" key="4">
    <source>
        <dbReference type="ARBA" id="ARBA00022692"/>
    </source>
</evidence>
<dbReference type="InterPro" id="IPR005791">
    <property type="entry name" value="SecD"/>
</dbReference>
<keyword evidence="3 9" id="KW-1003">Cell membrane</keyword>
<keyword evidence="6 9" id="KW-1133">Transmembrane helix</keyword>
<evidence type="ECO:0000256" key="3">
    <source>
        <dbReference type="ARBA" id="ARBA00022475"/>
    </source>
</evidence>
<protein>
    <recommendedName>
        <fullName evidence="9">Protein translocase subunit SecD</fullName>
    </recommendedName>
</protein>